<keyword evidence="1" id="KW-0472">Membrane</keyword>
<evidence type="ECO:0000313" key="2">
    <source>
        <dbReference type="EMBL" id="MPM21232.1"/>
    </source>
</evidence>
<protein>
    <submittedName>
        <fullName evidence="2">Uncharacterized protein</fullName>
    </submittedName>
</protein>
<feature type="transmembrane region" description="Helical" evidence="1">
    <location>
        <begin position="38"/>
        <end position="57"/>
    </location>
</feature>
<accession>A0A644XY84</accession>
<gene>
    <name evidence="2" type="ORF">SDC9_67676</name>
</gene>
<dbReference type="EMBL" id="VSSQ01003549">
    <property type="protein sequence ID" value="MPM21232.1"/>
    <property type="molecule type" value="Genomic_DNA"/>
</dbReference>
<keyword evidence="1" id="KW-0812">Transmembrane</keyword>
<organism evidence="2">
    <name type="scientific">bioreactor metagenome</name>
    <dbReference type="NCBI Taxonomy" id="1076179"/>
    <lineage>
        <taxon>unclassified sequences</taxon>
        <taxon>metagenomes</taxon>
        <taxon>ecological metagenomes</taxon>
    </lineage>
</organism>
<sequence>MLVIKNVVLAEAVVARAAGAVSELEVGILRVRPAADRALVVIALLPGLFFLLLGGGLELDGAVGIRMGGVAPMAGNHTGDFRPEEDEKVQHRHHRQQRAQQVQLKGCGQNIHGKQRRIQPGQPLYLHGDDKKQQYLKVRIQNGKGEEHGQIDVESAVNNTRAAGKIHDQARQNGQHHARKIVQRKLGRAPFPLQKISDPIVKIKGQNQKENVISVDGQENKGYEPPDFPVKHMVRGKGEKGDGGAAAEPEQQKRNHIARHNIFHQIGNAEPGVVIGEPIHGAVELFQCRTLQAYR</sequence>
<reference evidence="2" key="1">
    <citation type="submission" date="2019-08" db="EMBL/GenBank/DDBJ databases">
        <authorList>
            <person name="Kucharzyk K."/>
            <person name="Murdoch R.W."/>
            <person name="Higgins S."/>
            <person name="Loffler F."/>
        </authorList>
    </citation>
    <scope>NUCLEOTIDE SEQUENCE</scope>
</reference>
<dbReference type="AlphaFoldDB" id="A0A644XY84"/>
<proteinExistence type="predicted"/>
<evidence type="ECO:0000256" key="1">
    <source>
        <dbReference type="SAM" id="Phobius"/>
    </source>
</evidence>
<comment type="caution">
    <text evidence="2">The sequence shown here is derived from an EMBL/GenBank/DDBJ whole genome shotgun (WGS) entry which is preliminary data.</text>
</comment>
<name>A0A644XY84_9ZZZZ</name>
<keyword evidence="1" id="KW-1133">Transmembrane helix</keyword>